<comment type="caution">
    <text evidence="1">The sequence shown here is derived from an EMBL/GenBank/DDBJ whole genome shotgun (WGS) entry which is preliminary data.</text>
</comment>
<evidence type="ECO:0000313" key="1">
    <source>
        <dbReference type="EMBL" id="KAF2475932.1"/>
    </source>
</evidence>
<accession>A0ACB6RBN5</accession>
<name>A0ACB6RBN5_9PLEO</name>
<dbReference type="Proteomes" id="UP000799755">
    <property type="component" value="Unassembled WGS sequence"/>
</dbReference>
<organism evidence="1 2">
    <name type="scientific">Lindgomyces ingoldianus</name>
    <dbReference type="NCBI Taxonomy" id="673940"/>
    <lineage>
        <taxon>Eukaryota</taxon>
        <taxon>Fungi</taxon>
        <taxon>Dikarya</taxon>
        <taxon>Ascomycota</taxon>
        <taxon>Pezizomycotina</taxon>
        <taxon>Dothideomycetes</taxon>
        <taxon>Pleosporomycetidae</taxon>
        <taxon>Pleosporales</taxon>
        <taxon>Lindgomycetaceae</taxon>
        <taxon>Lindgomyces</taxon>
    </lineage>
</organism>
<keyword evidence="2" id="KW-1185">Reference proteome</keyword>
<proteinExistence type="predicted"/>
<sequence length="361" mass="39676">MATPGTPVLDSNVAPVYLIPCSILAALALSLCTARIWTRLSRTNHMGLDDYLIVIAEVLSFSNMFIVGASTSYGWGHPYLALTPSQYTQIMKLQFANQTIWVITIAMVRISVACSLLRFGMEWKWRVPLYTLITFQLLTSFGWLIVQFFQCRPLRSFWDIVPDAKCWPVKAIIDYGWFSSAFYTTMDLILALMPIKLVRSLNRPLSEKILIGCLMATGLLATGIAGAKMTTFNSLGQGDPMQATVKPSMWAKLEELVGIIAACMPCLKSPAQNLLRRLGLFSGDGMGSRPSFVKTLSLKEVGKAGGRDDGSEEDVDRIGKAEIRIDSVSVAARLGDERGDLTANTSVQGDAQSRKQGWEAV</sequence>
<dbReference type="EMBL" id="MU003495">
    <property type="protein sequence ID" value="KAF2475932.1"/>
    <property type="molecule type" value="Genomic_DNA"/>
</dbReference>
<evidence type="ECO:0000313" key="2">
    <source>
        <dbReference type="Proteomes" id="UP000799755"/>
    </source>
</evidence>
<protein>
    <submittedName>
        <fullName evidence="1">Uncharacterized protein</fullName>
    </submittedName>
</protein>
<reference evidence="1" key="1">
    <citation type="journal article" date="2020" name="Stud. Mycol.">
        <title>101 Dothideomycetes genomes: a test case for predicting lifestyles and emergence of pathogens.</title>
        <authorList>
            <person name="Haridas S."/>
            <person name="Albert R."/>
            <person name="Binder M."/>
            <person name="Bloem J."/>
            <person name="Labutti K."/>
            <person name="Salamov A."/>
            <person name="Andreopoulos B."/>
            <person name="Baker S."/>
            <person name="Barry K."/>
            <person name="Bills G."/>
            <person name="Bluhm B."/>
            <person name="Cannon C."/>
            <person name="Castanera R."/>
            <person name="Culley D."/>
            <person name="Daum C."/>
            <person name="Ezra D."/>
            <person name="Gonzalez J."/>
            <person name="Henrissat B."/>
            <person name="Kuo A."/>
            <person name="Liang C."/>
            <person name="Lipzen A."/>
            <person name="Lutzoni F."/>
            <person name="Magnuson J."/>
            <person name="Mondo S."/>
            <person name="Nolan M."/>
            <person name="Ohm R."/>
            <person name="Pangilinan J."/>
            <person name="Park H.-J."/>
            <person name="Ramirez L."/>
            <person name="Alfaro M."/>
            <person name="Sun H."/>
            <person name="Tritt A."/>
            <person name="Yoshinaga Y."/>
            <person name="Zwiers L.-H."/>
            <person name="Turgeon B."/>
            <person name="Goodwin S."/>
            <person name="Spatafora J."/>
            <person name="Crous P."/>
            <person name="Grigoriev I."/>
        </authorList>
    </citation>
    <scope>NUCLEOTIDE SEQUENCE</scope>
    <source>
        <strain evidence="1">ATCC 200398</strain>
    </source>
</reference>
<gene>
    <name evidence="1" type="ORF">BDR25DRAFT_339869</name>
</gene>